<dbReference type="AlphaFoldDB" id="A0A6L2KBH3"/>
<reference evidence="2" key="1">
    <citation type="journal article" date="2019" name="Sci. Rep.">
        <title>Draft genome of Tanacetum cinerariifolium, the natural source of mosquito coil.</title>
        <authorList>
            <person name="Yamashiro T."/>
            <person name="Shiraishi A."/>
            <person name="Satake H."/>
            <person name="Nakayama K."/>
        </authorList>
    </citation>
    <scope>NUCLEOTIDE SEQUENCE</scope>
</reference>
<dbReference type="PROSITE" id="PS50878">
    <property type="entry name" value="RT_POL"/>
    <property type="match status" value="1"/>
</dbReference>
<accession>A0A6L2KBH3</accession>
<name>A0A6L2KBH3_TANCI</name>
<organism evidence="2">
    <name type="scientific">Tanacetum cinerariifolium</name>
    <name type="common">Dalmatian daisy</name>
    <name type="synonym">Chrysanthemum cinerariifolium</name>
    <dbReference type="NCBI Taxonomy" id="118510"/>
    <lineage>
        <taxon>Eukaryota</taxon>
        <taxon>Viridiplantae</taxon>
        <taxon>Streptophyta</taxon>
        <taxon>Embryophyta</taxon>
        <taxon>Tracheophyta</taxon>
        <taxon>Spermatophyta</taxon>
        <taxon>Magnoliopsida</taxon>
        <taxon>eudicotyledons</taxon>
        <taxon>Gunneridae</taxon>
        <taxon>Pentapetalae</taxon>
        <taxon>asterids</taxon>
        <taxon>campanulids</taxon>
        <taxon>Asterales</taxon>
        <taxon>Asteraceae</taxon>
        <taxon>Asteroideae</taxon>
        <taxon>Anthemideae</taxon>
        <taxon>Anthemidinae</taxon>
        <taxon>Tanacetum</taxon>
    </lineage>
</organism>
<dbReference type="InterPro" id="IPR000477">
    <property type="entry name" value="RT_dom"/>
</dbReference>
<keyword evidence="2" id="KW-0808">Transferase</keyword>
<comment type="caution">
    <text evidence="2">The sequence shown here is derived from an EMBL/GenBank/DDBJ whole genome shotgun (WGS) entry which is preliminary data.</text>
</comment>
<gene>
    <name evidence="2" type="ORF">Tci_018038</name>
</gene>
<dbReference type="EMBL" id="BKCJ010002073">
    <property type="protein sequence ID" value="GEU46060.1"/>
    <property type="molecule type" value="Genomic_DNA"/>
</dbReference>
<keyword evidence="2" id="KW-0548">Nucleotidyltransferase</keyword>
<dbReference type="PANTHER" id="PTHR33116:SF79">
    <property type="entry name" value="REVERSE TRANSCRIPTASE DOMAIN, ZINC FINGER, CCHC-TYPE-RELATED"/>
    <property type="match status" value="1"/>
</dbReference>
<dbReference type="PANTHER" id="PTHR33116">
    <property type="entry name" value="REVERSE TRANSCRIPTASE ZINC-BINDING DOMAIN-CONTAINING PROTEIN-RELATED-RELATED"/>
    <property type="match status" value="1"/>
</dbReference>
<evidence type="ECO:0000259" key="1">
    <source>
        <dbReference type="PROSITE" id="PS50878"/>
    </source>
</evidence>
<feature type="domain" description="Reverse transcriptase" evidence="1">
    <location>
        <begin position="112"/>
        <end position="416"/>
    </location>
</feature>
<keyword evidence="2" id="KW-0695">RNA-directed DNA polymerase</keyword>
<dbReference type="GO" id="GO:0003964">
    <property type="term" value="F:RNA-directed DNA polymerase activity"/>
    <property type="evidence" value="ECO:0007669"/>
    <property type="project" value="UniProtKB-KW"/>
</dbReference>
<evidence type="ECO:0000313" key="2">
    <source>
        <dbReference type="EMBL" id="GEU46060.1"/>
    </source>
</evidence>
<proteinExistence type="predicted"/>
<sequence>MGNGADVSIPLESIHTISARFANTAYGFFLEKWVAYRMFLTMSKILGNPDVNLQKEDVGNVIVWVKFYGVHMTTFSADDLSIIATKIGTRLMLDSYTYDMCMQSWGRSSYVTAMIELRVAEELADTFVVAIPKFVGERKDCFERELIEWKLLLVNDDGKPLPKVVSTVNANIDSEVKEVFDEHTTFMASTSSKSGSDSGYYTNSLWEQWEETKRDDDYDSYDDDLYDSHDMSDNLQAICDEFDITYKIIAKILANRLALVLPTVIGESQMAFIKGYASVLINGSPTKEFKIEKGLRQGDPLSPFLFILAVEALNVVFLEARNKRIFLGTEVGIDKVPISHLQFTDDALIIGQWTLANAKNLSRILICFHLASGLKVNFNKSKLFGIGVSNYDLNFVASSIGCQPSHLPCIYLGLPIGANMSRLYNWSPLVERFQKRFCIWKSKSLSYGGRLTLLKSVLGNLTVYFFSTFKAPTTIIKKLESARRIFFRVAIWMKRRWLG</sequence>
<dbReference type="Pfam" id="PF00078">
    <property type="entry name" value="RVT_1"/>
    <property type="match status" value="1"/>
</dbReference>
<protein>
    <submittedName>
        <fullName evidence="2">Putative RNA-directed DNA polymerase, eukaryota, reverse transcriptase zinc-binding domain protein</fullName>
    </submittedName>
</protein>